<evidence type="ECO:0000313" key="1">
    <source>
        <dbReference type="EMBL" id="MBQ0933115.1"/>
    </source>
</evidence>
<dbReference type="InterPro" id="IPR011882">
    <property type="entry name" value="PaaC"/>
</dbReference>
<proteinExistence type="predicted"/>
<dbReference type="GO" id="GO:0097266">
    <property type="term" value="F:phenylacetyl-CoA 1,2-epoxidase activity"/>
    <property type="evidence" value="ECO:0007669"/>
    <property type="project" value="UniProtKB-EC"/>
</dbReference>
<gene>
    <name evidence="1" type="primary">paaC</name>
    <name evidence="1" type="ORF">KAK03_21805</name>
</gene>
<keyword evidence="1" id="KW-0560">Oxidoreductase</keyword>
<dbReference type="InterPro" id="IPR007814">
    <property type="entry name" value="PaaA_PaaC"/>
</dbReference>
<dbReference type="InterPro" id="IPR052703">
    <property type="entry name" value="Aromatic_CoA_ox/epox"/>
</dbReference>
<protein>
    <submittedName>
        <fullName evidence="1">Phenylacetate-CoA oxygenase subunit PaaC</fullName>
        <ecNumber evidence="1">1.14.13.149</ecNumber>
    </submittedName>
</protein>
<dbReference type="GO" id="GO:0010124">
    <property type="term" value="P:phenylacetate catabolic process"/>
    <property type="evidence" value="ECO:0007669"/>
    <property type="project" value="InterPro"/>
</dbReference>
<dbReference type="Pfam" id="PF05138">
    <property type="entry name" value="PaaA_PaaC"/>
    <property type="match status" value="1"/>
</dbReference>
<dbReference type="SUPFAM" id="SSF47240">
    <property type="entry name" value="Ferritin-like"/>
    <property type="match status" value="1"/>
</dbReference>
<dbReference type="PANTHER" id="PTHR30458:SF0">
    <property type="entry name" value="1,2-PHENYLACETYL-COA EPOXIDASE, SUBUNIT C"/>
    <property type="match status" value="1"/>
</dbReference>
<name>A0A940YEJ6_9BURK</name>
<dbReference type="Proteomes" id="UP000676246">
    <property type="component" value="Unassembled WGS sequence"/>
</dbReference>
<dbReference type="PIRSF" id="PIRSF037834">
    <property type="entry name" value="PA_CoA_Oase3"/>
    <property type="match status" value="1"/>
</dbReference>
<dbReference type="NCBIfam" id="TIGR02158">
    <property type="entry name" value="PA_CoA_Oxy3"/>
    <property type="match status" value="1"/>
</dbReference>
<dbReference type="GO" id="GO:0005829">
    <property type="term" value="C:cytosol"/>
    <property type="evidence" value="ECO:0007669"/>
    <property type="project" value="TreeGrafter"/>
</dbReference>
<keyword evidence="2" id="KW-1185">Reference proteome</keyword>
<dbReference type="Gene3D" id="1.20.1260.10">
    <property type="match status" value="1"/>
</dbReference>
<organism evidence="1 2">
    <name type="scientific">Ideonella alba</name>
    <dbReference type="NCBI Taxonomy" id="2824118"/>
    <lineage>
        <taxon>Bacteria</taxon>
        <taxon>Pseudomonadati</taxon>
        <taxon>Pseudomonadota</taxon>
        <taxon>Betaproteobacteria</taxon>
        <taxon>Burkholderiales</taxon>
        <taxon>Sphaerotilaceae</taxon>
        <taxon>Ideonella</taxon>
    </lineage>
</organism>
<dbReference type="InterPro" id="IPR012347">
    <property type="entry name" value="Ferritin-like"/>
</dbReference>
<dbReference type="InterPro" id="IPR009078">
    <property type="entry name" value="Ferritin-like_SF"/>
</dbReference>
<evidence type="ECO:0000313" key="2">
    <source>
        <dbReference type="Proteomes" id="UP000676246"/>
    </source>
</evidence>
<comment type="caution">
    <text evidence="1">The sequence shown here is derived from an EMBL/GenBank/DDBJ whole genome shotgun (WGS) entry which is preliminary data.</text>
</comment>
<reference evidence="1 2" key="1">
    <citation type="submission" date="2021-04" db="EMBL/GenBank/DDBJ databases">
        <title>The genome sequence of Ideonella sp. 3Y2.</title>
        <authorList>
            <person name="Liu Y."/>
        </authorList>
    </citation>
    <scope>NUCLEOTIDE SEQUENCE [LARGE SCALE GENOMIC DNA]</scope>
    <source>
        <strain evidence="1 2">3Y2</strain>
    </source>
</reference>
<dbReference type="PANTHER" id="PTHR30458">
    <property type="entry name" value="PHENYLACETIC ACID DEGRADATION PROTEIN PAA"/>
    <property type="match status" value="1"/>
</dbReference>
<dbReference type="EMBL" id="JAGQDD010000023">
    <property type="protein sequence ID" value="MBQ0933115.1"/>
    <property type="molecule type" value="Genomic_DNA"/>
</dbReference>
<dbReference type="RefSeq" id="WP_210856782.1">
    <property type="nucleotide sequence ID" value="NZ_JAGQDD010000023.1"/>
</dbReference>
<accession>A0A940YEJ6</accession>
<dbReference type="EC" id="1.14.13.149" evidence="1"/>
<dbReference type="AlphaFoldDB" id="A0A940YEJ6"/>
<sequence length="272" mass="29832">MTAPSVTPSRAPAVRYLLRLADLCLIHAQRLGEWCGHAPILEEDIALTNLSLDLIGQARALYTHAGRLGAADTGGQALDEDQLAFLREERDYLNPTLVELPHSADGSPRGERDFAITTLRNALVATWLRLAWERLMNSSDEEVAAIAAKAVKEARYHQQHSADWVVRLGDGTPESARRMQNAVEQLWRFVPELFEDDEVDAHAAASGLGPAASSLKEAFDAEIAELLAEAQLKAPADSVFRSTGRRGVHSEHLGFILAEMQHLQRAYPGGAW</sequence>